<dbReference type="AlphaFoldDB" id="A0A832J508"/>
<dbReference type="InterPro" id="IPR046651">
    <property type="entry name" value="DUF6763"/>
</dbReference>
<proteinExistence type="predicted"/>
<comment type="caution">
    <text evidence="1">The sequence shown here is derived from an EMBL/GenBank/DDBJ whole genome shotgun (WGS) entry which is preliminary data.</text>
</comment>
<evidence type="ECO:0000313" key="1">
    <source>
        <dbReference type="EMBL" id="HHJ80698.1"/>
    </source>
</evidence>
<dbReference type="Pfam" id="PF20549">
    <property type="entry name" value="DUF6763"/>
    <property type="match status" value="1"/>
</dbReference>
<organism evidence="1">
    <name type="scientific">Candidatus Tenderia electrophaga</name>
    <dbReference type="NCBI Taxonomy" id="1748243"/>
    <lineage>
        <taxon>Bacteria</taxon>
        <taxon>Pseudomonadati</taxon>
        <taxon>Pseudomonadota</taxon>
        <taxon>Gammaproteobacteria</taxon>
        <taxon>Candidatus Tenderiales</taxon>
        <taxon>Candidatus Tenderiaceae</taxon>
        <taxon>Candidatus Tenderia</taxon>
    </lineage>
</organism>
<dbReference type="Proteomes" id="UP000885832">
    <property type="component" value="Unassembled WGS sequence"/>
</dbReference>
<sequence length="100" mass="10900">MSGLAVVIGAWYQEPGGPSFEVVAMDADTATIEIQYFDGEVEELEFEAWGEMQLLAIEAPEDWTGAYEELETDDLGYSDAVICPENWAGPLDALETADSC</sequence>
<name>A0A832J508_9GAMM</name>
<protein>
    <submittedName>
        <fullName evidence="1">Uncharacterized protein</fullName>
    </submittedName>
</protein>
<dbReference type="EMBL" id="DRNF01000227">
    <property type="protein sequence ID" value="HHJ80698.1"/>
    <property type="molecule type" value="Genomic_DNA"/>
</dbReference>
<accession>A0A832J508</accession>
<gene>
    <name evidence="1" type="ORF">ENJ65_03600</name>
</gene>
<reference evidence="1" key="1">
    <citation type="journal article" date="2020" name="mSystems">
        <title>Genome- and Community-Level Interaction Insights into Carbon Utilization and Element Cycling Functions of Hydrothermarchaeota in Hydrothermal Sediment.</title>
        <authorList>
            <person name="Zhou Z."/>
            <person name="Liu Y."/>
            <person name="Xu W."/>
            <person name="Pan J."/>
            <person name="Luo Z.H."/>
            <person name="Li M."/>
        </authorList>
    </citation>
    <scope>NUCLEOTIDE SEQUENCE [LARGE SCALE GENOMIC DNA]</scope>
    <source>
        <strain evidence="1">HyVt-505</strain>
    </source>
</reference>